<dbReference type="Gene3D" id="3.40.50.720">
    <property type="entry name" value="NAD(P)-binding Rossmann-like Domain"/>
    <property type="match status" value="1"/>
</dbReference>
<dbReference type="UniPathway" id="UPA00124"/>
<proteinExistence type="inferred from homology"/>
<feature type="domain" description="RmlD-like substrate binding" evidence="3">
    <location>
        <begin position="3"/>
        <end position="284"/>
    </location>
</feature>
<accession>A0A1M4XY36</accession>
<dbReference type="PANTHER" id="PTHR10491">
    <property type="entry name" value="DTDP-4-DEHYDRORHAMNOSE REDUCTASE"/>
    <property type="match status" value="1"/>
</dbReference>
<comment type="pathway">
    <text evidence="2">Carbohydrate biosynthesis; dTDP-L-rhamnose biosynthesis.</text>
</comment>
<organism evidence="4 5">
    <name type="scientific">Clostridium fallax</name>
    <dbReference type="NCBI Taxonomy" id="1533"/>
    <lineage>
        <taxon>Bacteria</taxon>
        <taxon>Bacillati</taxon>
        <taxon>Bacillota</taxon>
        <taxon>Clostridia</taxon>
        <taxon>Eubacteriales</taxon>
        <taxon>Clostridiaceae</taxon>
        <taxon>Clostridium</taxon>
    </lineage>
</organism>
<dbReference type="STRING" id="1533.SAMN05443638_1226"/>
<dbReference type="Pfam" id="PF04321">
    <property type="entry name" value="RmlD_sub_bind"/>
    <property type="match status" value="1"/>
</dbReference>
<dbReference type="SUPFAM" id="SSF51735">
    <property type="entry name" value="NAD(P)-binding Rossmann-fold domains"/>
    <property type="match status" value="1"/>
</dbReference>
<dbReference type="PANTHER" id="PTHR10491:SF4">
    <property type="entry name" value="METHIONINE ADENOSYLTRANSFERASE 2 SUBUNIT BETA"/>
    <property type="match status" value="1"/>
</dbReference>
<keyword evidence="2" id="KW-0521">NADP</keyword>
<dbReference type="GO" id="GO:0008831">
    <property type="term" value="F:dTDP-4-dehydrorhamnose reductase activity"/>
    <property type="evidence" value="ECO:0007669"/>
    <property type="project" value="UniProtKB-EC"/>
</dbReference>
<comment type="similarity">
    <text evidence="1 2">Belongs to the dTDP-4-dehydrorhamnose reductase family.</text>
</comment>
<dbReference type="Proteomes" id="UP000184035">
    <property type="component" value="Unassembled WGS sequence"/>
</dbReference>
<protein>
    <recommendedName>
        <fullName evidence="2">dTDP-4-dehydrorhamnose reductase</fullName>
        <ecNumber evidence="2">1.1.1.133</ecNumber>
    </recommendedName>
</protein>
<evidence type="ECO:0000313" key="5">
    <source>
        <dbReference type="Proteomes" id="UP000184035"/>
    </source>
</evidence>
<evidence type="ECO:0000313" key="4">
    <source>
        <dbReference type="EMBL" id="SHE98256.1"/>
    </source>
</evidence>
<dbReference type="RefSeq" id="WP_072896919.1">
    <property type="nucleotide sequence ID" value="NZ_FQVM01000022.1"/>
</dbReference>
<dbReference type="GO" id="GO:0019305">
    <property type="term" value="P:dTDP-rhamnose biosynthetic process"/>
    <property type="evidence" value="ECO:0007669"/>
    <property type="project" value="UniProtKB-UniPathway"/>
</dbReference>
<evidence type="ECO:0000259" key="3">
    <source>
        <dbReference type="Pfam" id="PF04321"/>
    </source>
</evidence>
<evidence type="ECO:0000256" key="1">
    <source>
        <dbReference type="ARBA" id="ARBA00010944"/>
    </source>
</evidence>
<dbReference type="AlphaFoldDB" id="A0A1M4XY36"/>
<dbReference type="InterPro" id="IPR005913">
    <property type="entry name" value="dTDP_dehydrorham_reduct"/>
</dbReference>
<sequence length="293" mass="34269">MKKILITGGEGFFSSRFVKRYKDEFNILALGRKELDITNEEMVIKSIEKFKPDYVIHAAAIAVTDFCNKNPEMAYKINVQGAVNVAKACKKVNGKLIFISSEQVFNGNKERGPYDEEHTPVPNTVYGENKLEGEKLLKEIIKELWIVRFTWLFDLPQRGIKMAENIMWEVIKSLLEDKKIKASPNEFRGMTYSYEIIENFPKLFHLPYGIYHLGSENNLSRYDVVKYILEEMGLYNRLENLLIKDREKYKDNPRDIRLNTKKVQELGLKFSNTKDGLKKCIEDYNLNFIIKNR</sequence>
<name>A0A1M4XY36_9CLOT</name>
<dbReference type="GO" id="GO:0005829">
    <property type="term" value="C:cytosol"/>
    <property type="evidence" value="ECO:0007669"/>
    <property type="project" value="TreeGrafter"/>
</dbReference>
<dbReference type="EMBL" id="FQVM01000022">
    <property type="protein sequence ID" value="SHE98256.1"/>
    <property type="molecule type" value="Genomic_DNA"/>
</dbReference>
<dbReference type="InterPro" id="IPR029903">
    <property type="entry name" value="RmlD-like-bd"/>
</dbReference>
<dbReference type="InterPro" id="IPR036291">
    <property type="entry name" value="NAD(P)-bd_dom_sf"/>
</dbReference>
<dbReference type="EC" id="1.1.1.133" evidence="2"/>
<dbReference type="OrthoDB" id="9808602at2"/>
<keyword evidence="5" id="KW-1185">Reference proteome</keyword>
<reference evidence="4 5" key="1">
    <citation type="submission" date="2016-11" db="EMBL/GenBank/DDBJ databases">
        <authorList>
            <person name="Jaros S."/>
            <person name="Januszkiewicz K."/>
            <person name="Wedrychowicz H."/>
        </authorList>
    </citation>
    <scope>NUCLEOTIDE SEQUENCE [LARGE SCALE GENOMIC DNA]</scope>
    <source>
        <strain evidence="4 5">DSM 2631</strain>
    </source>
</reference>
<comment type="function">
    <text evidence="2">Catalyzes the reduction of dTDP-6-deoxy-L-lyxo-4-hexulose to yield dTDP-L-rhamnose.</text>
</comment>
<evidence type="ECO:0000256" key="2">
    <source>
        <dbReference type="RuleBase" id="RU364082"/>
    </source>
</evidence>
<gene>
    <name evidence="4" type="ORF">SAMN05443638_1226</name>
</gene>
<keyword evidence="2" id="KW-0560">Oxidoreductase</keyword>